<gene>
    <name evidence="1" type="ORF">DRO04_01025</name>
</gene>
<dbReference type="AlphaFoldDB" id="A0A497JHX9"/>
<accession>A0A497JHX9</accession>
<dbReference type="EMBL" id="QMWP01000028">
    <property type="protein sequence ID" value="RLG70846.1"/>
    <property type="molecule type" value="Genomic_DNA"/>
</dbReference>
<sequence>MEIFKLHKGPWKTIAEGMFQELPIKILMNPEEYVLVVIYDVKGKEIKGAAIQMYFPLCVEGPLEKAVESMPLNVVSFSKKEGDNLIKFAVVCGKPSYVVWKEDVFQKNVEELYKEVADNAKLFKYHAKVFGMKVKNLKDAGDEIKNVLLSEPLLWYVLSSALPKKEIRKAEKKLLVLGKTMDGKTYYEEVSYLKSCAIGEGDEEGRKKMVRVLCESFLLAGVPVIAFDFRNDFAGITAPNANKEEIYKFGINALEAIGFPAKAYNAAEDLKISLRYVDEEAFADIFKIGGNERKIVTAALKMREADTLDELIEAVNKTKLEFSNYEIKRSIRILHLIRSKYSALFSKDAYLEKVFEHVEPVGKISIINMGKLRDLRSMRLFVAAVLQAISNKLKGSYSKELIGAVVIQNAGEILRRQDNVSRWIINCLEELLHSGIGLILETETIALLPKKVKELIEAEISIVRTKPLDIAVRHKFKKPARILVRPTLSNI</sequence>
<name>A0A497JHX9_9ARCH</name>
<evidence type="ECO:0000313" key="1">
    <source>
        <dbReference type="EMBL" id="RLG70846.1"/>
    </source>
</evidence>
<organism evidence="1 2">
    <name type="scientific">Candidatus Iainarchaeum sp</name>
    <dbReference type="NCBI Taxonomy" id="3101447"/>
    <lineage>
        <taxon>Archaea</taxon>
        <taxon>Candidatus Iainarchaeota</taxon>
        <taxon>Candidatus Iainarchaeia</taxon>
        <taxon>Candidatus Iainarchaeales</taxon>
        <taxon>Candidatus Iainarchaeaceae</taxon>
        <taxon>Candidatus Iainarchaeum</taxon>
    </lineage>
</organism>
<reference evidence="1 2" key="1">
    <citation type="submission" date="2018-06" db="EMBL/GenBank/DDBJ databases">
        <title>Extensive metabolic versatility and redundancy in microbially diverse, dynamic hydrothermal sediments.</title>
        <authorList>
            <person name="Dombrowski N."/>
            <person name="Teske A."/>
            <person name="Baker B.J."/>
        </authorList>
    </citation>
    <scope>NUCLEOTIDE SEQUENCE [LARGE SCALE GENOMIC DNA]</scope>
    <source>
        <strain evidence="1">B51_G17</strain>
    </source>
</reference>
<comment type="caution">
    <text evidence="1">The sequence shown here is derived from an EMBL/GenBank/DDBJ whole genome shotgun (WGS) entry which is preliminary data.</text>
</comment>
<protein>
    <submittedName>
        <fullName evidence="1">Uncharacterized protein</fullName>
    </submittedName>
</protein>
<dbReference type="Proteomes" id="UP000278031">
    <property type="component" value="Unassembled WGS sequence"/>
</dbReference>
<evidence type="ECO:0000313" key="2">
    <source>
        <dbReference type="Proteomes" id="UP000278031"/>
    </source>
</evidence>
<proteinExistence type="predicted"/>